<evidence type="ECO:0000313" key="4">
    <source>
        <dbReference type="EMBL" id="GAA2448255.1"/>
    </source>
</evidence>
<dbReference type="InterPro" id="IPR003362">
    <property type="entry name" value="Bact_transf"/>
</dbReference>
<keyword evidence="2" id="KW-0472">Membrane</keyword>
<organism evidence="4 5">
    <name type="scientific">Actinomadura vinacea</name>
    <dbReference type="NCBI Taxonomy" id="115336"/>
    <lineage>
        <taxon>Bacteria</taxon>
        <taxon>Bacillati</taxon>
        <taxon>Actinomycetota</taxon>
        <taxon>Actinomycetes</taxon>
        <taxon>Streptosporangiales</taxon>
        <taxon>Thermomonosporaceae</taxon>
        <taxon>Actinomadura</taxon>
    </lineage>
</organism>
<dbReference type="PANTHER" id="PTHR30576:SF0">
    <property type="entry name" value="UNDECAPRENYL-PHOSPHATE N-ACETYLGALACTOSAMINYL 1-PHOSPHATE TRANSFERASE-RELATED"/>
    <property type="match status" value="1"/>
</dbReference>
<dbReference type="EMBL" id="BAAARW010000035">
    <property type="protein sequence ID" value="GAA2448255.1"/>
    <property type="molecule type" value="Genomic_DNA"/>
</dbReference>
<name>A0ABN3K6W0_9ACTN</name>
<accession>A0ABN3K6W0</accession>
<keyword evidence="2" id="KW-1133">Transmembrane helix</keyword>
<proteinExistence type="inferred from homology"/>
<dbReference type="Pfam" id="PF02397">
    <property type="entry name" value="Bac_transf"/>
    <property type="match status" value="1"/>
</dbReference>
<dbReference type="GO" id="GO:0016740">
    <property type="term" value="F:transferase activity"/>
    <property type="evidence" value="ECO:0007669"/>
    <property type="project" value="UniProtKB-KW"/>
</dbReference>
<keyword evidence="2" id="KW-0812">Transmembrane</keyword>
<evidence type="ECO:0000313" key="5">
    <source>
        <dbReference type="Proteomes" id="UP001501231"/>
    </source>
</evidence>
<evidence type="ECO:0000256" key="2">
    <source>
        <dbReference type="SAM" id="Phobius"/>
    </source>
</evidence>
<feature type="transmembrane region" description="Helical" evidence="2">
    <location>
        <begin position="54"/>
        <end position="77"/>
    </location>
</feature>
<reference evidence="4 5" key="1">
    <citation type="journal article" date="2019" name="Int. J. Syst. Evol. Microbiol.">
        <title>The Global Catalogue of Microorganisms (GCM) 10K type strain sequencing project: providing services to taxonomists for standard genome sequencing and annotation.</title>
        <authorList>
            <consortium name="The Broad Institute Genomics Platform"/>
            <consortium name="The Broad Institute Genome Sequencing Center for Infectious Disease"/>
            <person name="Wu L."/>
            <person name="Ma J."/>
        </authorList>
    </citation>
    <scope>NUCLEOTIDE SEQUENCE [LARGE SCALE GENOMIC DNA]</scope>
    <source>
        <strain evidence="4 5">JCM 3325</strain>
    </source>
</reference>
<gene>
    <name evidence="4" type="ORF">GCM10010191_77120</name>
</gene>
<evidence type="ECO:0000256" key="1">
    <source>
        <dbReference type="ARBA" id="ARBA00006464"/>
    </source>
</evidence>
<dbReference type="Proteomes" id="UP001501231">
    <property type="component" value="Unassembled WGS sequence"/>
</dbReference>
<sequence length="235" mass="26376">MDEHEPLHTTQKRLKAIWDAVPDMPGAKLTGPDWIRSPEKRGLDLLVATTLLPVYLPTVAVGASLMYFGDGVAPLFWQRRIGRNGIPFKLLKVRTMRDVRGQDASRGSADPRALPVGKVLRKVTIDQFTELVNVLGGDMAMANPRPLLPSDRGLMRDLLTPSEYREWDWASTIGRPGMYSTFGNESIRLEPQTEEYLRRRFECDVEDAHCASLERDMKILGDTAKIGWSFVGHGS</sequence>
<comment type="caution">
    <text evidence="4">The sequence shown here is derived from an EMBL/GenBank/DDBJ whole genome shotgun (WGS) entry which is preliminary data.</text>
</comment>
<dbReference type="RefSeq" id="WP_344595951.1">
    <property type="nucleotide sequence ID" value="NZ_BAAARW010000035.1"/>
</dbReference>
<evidence type="ECO:0000259" key="3">
    <source>
        <dbReference type="Pfam" id="PF02397"/>
    </source>
</evidence>
<dbReference type="PANTHER" id="PTHR30576">
    <property type="entry name" value="COLANIC BIOSYNTHESIS UDP-GLUCOSE LIPID CARRIER TRANSFERASE"/>
    <property type="match status" value="1"/>
</dbReference>
<keyword evidence="5" id="KW-1185">Reference proteome</keyword>
<keyword evidence="4" id="KW-0808">Transferase</keyword>
<comment type="similarity">
    <text evidence="1">Belongs to the bacterial sugar transferase family.</text>
</comment>
<feature type="domain" description="Bacterial sugar transferase" evidence="3">
    <location>
        <begin position="40"/>
        <end position="225"/>
    </location>
</feature>
<protein>
    <submittedName>
        <fullName evidence="4">Sugar transferase</fullName>
    </submittedName>
</protein>